<dbReference type="Pfam" id="PF02253">
    <property type="entry name" value="PLA1"/>
    <property type="match status" value="1"/>
</dbReference>
<dbReference type="NCBIfam" id="NF008031">
    <property type="entry name" value="PRK10763.1"/>
    <property type="match status" value="1"/>
</dbReference>
<comment type="subunit">
    <text evidence="4 20">Homodimer; dimerization is reversible, and the dimeric form is the active one.</text>
</comment>
<feature type="signal peptide" evidence="20">
    <location>
        <begin position="1"/>
        <end position="21"/>
    </location>
</feature>
<evidence type="ECO:0000256" key="13">
    <source>
        <dbReference type="ARBA" id="ARBA00022837"/>
    </source>
</evidence>
<dbReference type="GO" id="GO:0008970">
    <property type="term" value="F:phospholipase A1 activity"/>
    <property type="evidence" value="ECO:0007669"/>
    <property type="project" value="UniProtKB-EC"/>
</dbReference>
<feature type="binding site" description="in dimeric form" evidence="19">
    <location>
        <position position="131"/>
    </location>
    <ligand>
        <name>Ca(2+)</name>
        <dbReference type="ChEBI" id="CHEBI:29108"/>
        <label>1</label>
    </ligand>
</feature>
<accession>K8WLV4</accession>
<keyword evidence="16" id="KW-0472">Membrane</keyword>
<dbReference type="GO" id="GO:0004623">
    <property type="term" value="F:phospholipase A2 activity"/>
    <property type="evidence" value="ECO:0007669"/>
    <property type="project" value="UniProtKB-EC"/>
</dbReference>
<dbReference type="EC" id="3.1.1.32" evidence="5 20"/>
<dbReference type="CDD" id="cd00541">
    <property type="entry name" value="OMPLA"/>
    <property type="match status" value="1"/>
</dbReference>
<name>K8WLV4_9GAMM</name>
<evidence type="ECO:0000256" key="19">
    <source>
        <dbReference type="PIRSR" id="PIRSR603187-2"/>
    </source>
</evidence>
<comment type="catalytic activity">
    <reaction evidence="1 20">
        <text>a 1,2-diacyl-sn-glycero-3-phosphocholine + H2O = a 2-acyl-sn-glycero-3-phosphocholine + a fatty acid + H(+)</text>
        <dbReference type="Rhea" id="RHEA:18689"/>
        <dbReference type="ChEBI" id="CHEBI:15377"/>
        <dbReference type="ChEBI" id="CHEBI:15378"/>
        <dbReference type="ChEBI" id="CHEBI:28868"/>
        <dbReference type="ChEBI" id="CHEBI:57643"/>
        <dbReference type="ChEBI" id="CHEBI:57875"/>
        <dbReference type="EC" id="3.1.1.32"/>
    </reaction>
</comment>
<dbReference type="OrthoDB" id="188433at2"/>
<evidence type="ECO:0000256" key="6">
    <source>
        <dbReference type="ARBA" id="ARBA00013278"/>
    </source>
</evidence>
<keyword evidence="8" id="KW-1134">Transmembrane beta strand</keyword>
<dbReference type="GO" id="GO:0009279">
    <property type="term" value="C:cell outer membrane"/>
    <property type="evidence" value="ECO:0007669"/>
    <property type="project" value="UniProtKB-SubCell"/>
</dbReference>
<keyword evidence="17 20" id="KW-0998">Cell outer membrane</keyword>
<dbReference type="GO" id="GO:0016042">
    <property type="term" value="P:lipid catabolic process"/>
    <property type="evidence" value="ECO:0007669"/>
    <property type="project" value="UniProtKB-KW"/>
</dbReference>
<comment type="subcellular location">
    <subcellularLocation>
        <location evidence="20">Cell outer membrane</location>
        <topology evidence="20">Multi-pass membrane protein</topology>
    </subcellularLocation>
    <text evidence="20">One of the very few enzymes located there.</text>
</comment>
<dbReference type="SUPFAM" id="SSF56931">
    <property type="entry name" value="Outer membrane phospholipase A (OMPLA)"/>
    <property type="match status" value="1"/>
</dbReference>
<dbReference type="Proteomes" id="UP000010290">
    <property type="component" value="Chromosome"/>
</dbReference>
<sequence length="297" mass="34314">MRALNTLLSVVLCFWSISIFAETNLDTSTESDVKDIKPVRGSIISGLLQNYDNPFVLYPYESNYIIYTYSSSINKEAIKSYDWGKDALRDEVKFQLSLAFPLWRGIAGDNSLLAASYTQRSWWQLSNKKESAPFRETNYEPQVFIGWATDYQFAGWTLRDIETGFNHESNGRSDPTSRSWNRIYARAMAQNGNWQVDLKPWYRIHESASSDDNRNITKYMGYYRLKVGYALGDSVISTTARYNWNSGYGAAELGWSYPITKHVRLYTQLFSGYGESMIDYDYRQTRFGIGVMLNDML</sequence>
<evidence type="ECO:0000256" key="5">
    <source>
        <dbReference type="ARBA" id="ARBA00013179"/>
    </source>
</evidence>
<evidence type="ECO:0000256" key="1">
    <source>
        <dbReference type="ARBA" id="ARBA00000111"/>
    </source>
</evidence>
<dbReference type="Gene3D" id="2.40.230.10">
    <property type="entry name" value="Phospholipase A1"/>
    <property type="match status" value="1"/>
</dbReference>
<reference evidence="21 22" key="1">
    <citation type="journal article" date="2012" name="BMC Genomics">
        <title>Comparative genomics of bacteria in the genus Providencia isolated from wild Drosophila melanogaster.</title>
        <authorList>
            <person name="Galac M.R."/>
            <person name="Lazzaro B.P."/>
        </authorList>
    </citation>
    <scope>NUCLEOTIDE SEQUENCE [LARGE SCALE GENOMIC DNA]</scope>
    <source>
        <strain evidence="21 22">DSM 19967</strain>
    </source>
</reference>
<dbReference type="GO" id="GO:0005509">
    <property type="term" value="F:calcium ion binding"/>
    <property type="evidence" value="ECO:0007669"/>
    <property type="project" value="TreeGrafter"/>
</dbReference>
<dbReference type="InterPro" id="IPR036541">
    <property type="entry name" value="PLipase_A1_sf"/>
</dbReference>
<evidence type="ECO:0000256" key="3">
    <source>
        <dbReference type="ARBA" id="ARBA00010525"/>
    </source>
</evidence>
<dbReference type="AlphaFoldDB" id="K8WLV4"/>
<gene>
    <name evidence="21" type="ORF">OO7_00665</name>
</gene>
<keyword evidence="13 19" id="KW-0106">Calcium</keyword>
<dbReference type="PANTHER" id="PTHR40457">
    <property type="entry name" value="PHOSPHOLIPASE A1"/>
    <property type="match status" value="1"/>
</dbReference>
<keyword evidence="22" id="KW-1185">Reference proteome</keyword>
<evidence type="ECO:0000313" key="21">
    <source>
        <dbReference type="EMBL" id="EKT61608.1"/>
    </source>
</evidence>
<feature type="binding site" description="in dimeric form" evidence="19">
    <location>
        <position position="212"/>
    </location>
    <ligand>
        <name>Ca(2+)</name>
        <dbReference type="ChEBI" id="CHEBI:29108"/>
        <label>1</label>
    </ligand>
</feature>
<feature type="active site" description="Proton acceptor" evidence="18">
    <location>
        <position position="167"/>
    </location>
</feature>
<evidence type="ECO:0000256" key="14">
    <source>
        <dbReference type="ARBA" id="ARBA00022963"/>
    </source>
</evidence>
<proteinExistence type="inferred from homology"/>
<keyword evidence="9" id="KW-0812">Transmembrane</keyword>
<dbReference type="PRINTS" id="PR01486">
    <property type="entry name" value="PHPHLIPASEA1"/>
</dbReference>
<comment type="catalytic activity">
    <reaction evidence="2 20">
        <text>a 1,2-diacyl-sn-glycero-3-phosphocholine + H2O = a 1-acyl-sn-glycero-3-phosphocholine + a fatty acid + H(+)</text>
        <dbReference type="Rhea" id="RHEA:15801"/>
        <dbReference type="ChEBI" id="CHEBI:15377"/>
        <dbReference type="ChEBI" id="CHEBI:15378"/>
        <dbReference type="ChEBI" id="CHEBI:28868"/>
        <dbReference type="ChEBI" id="CHEBI:57643"/>
        <dbReference type="ChEBI" id="CHEBI:58168"/>
        <dbReference type="EC" id="3.1.1.4"/>
    </reaction>
</comment>
<evidence type="ECO:0000256" key="16">
    <source>
        <dbReference type="ARBA" id="ARBA00023136"/>
    </source>
</evidence>
<evidence type="ECO:0000256" key="20">
    <source>
        <dbReference type="RuleBase" id="RU366027"/>
    </source>
</evidence>
<evidence type="ECO:0000256" key="8">
    <source>
        <dbReference type="ARBA" id="ARBA00022452"/>
    </source>
</evidence>
<evidence type="ECO:0000256" key="7">
    <source>
        <dbReference type="ARBA" id="ARBA00021726"/>
    </source>
</evidence>
<keyword evidence="12 20" id="KW-0378">Hydrolase</keyword>
<comment type="similarity">
    <text evidence="3 20">Belongs to the phospholipase A1 family.</text>
</comment>
<comment type="cofactor">
    <cofactor evidence="20">
        <name>Ca(2+)</name>
        <dbReference type="ChEBI" id="CHEBI:29108"/>
    </cofactor>
    <text evidence="20">Binds 1 Ca(2+) ion per monomer. In the dimeric form the Ca(2+) is bound by different amino acids with binding of each Ca(2+) shared with ligands coming from each monomer. The Ca(2+) ion may have a role in catalysis.</text>
</comment>
<feature type="binding site" description="in dimeric form" evidence="19">
    <location>
        <position position="177"/>
    </location>
    <ligand>
        <name>Ca(2+)</name>
        <dbReference type="ChEBI" id="CHEBI:29108"/>
        <label>1</label>
    </ligand>
</feature>
<evidence type="ECO:0000256" key="17">
    <source>
        <dbReference type="ARBA" id="ARBA00023237"/>
    </source>
</evidence>
<comment type="function">
    <text evidence="20">Hydrolysis of phosphatidylcholine with phospholipase A2 (EC 3.1.1.4) and phospholipase A1 (EC 3.1.1.32) activities.</text>
</comment>
<dbReference type="EC" id="3.1.1.4" evidence="6 20"/>
<feature type="binding site" description="in dimeric form" evidence="19">
    <location>
        <position position="172"/>
    </location>
    <ligand>
        <name>Ca(2+)</name>
        <dbReference type="ChEBI" id="CHEBI:29108"/>
        <label>2</label>
    </ligand>
</feature>
<evidence type="ECO:0000256" key="2">
    <source>
        <dbReference type="ARBA" id="ARBA00001604"/>
    </source>
</evidence>
<feature type="active site" description="Nucleophile" evidence="18">
    <location>
        <position position="169"/>
    </location>
</feature>
<feature type="chain" id="PRO_5019618987" description="Phospholipase A1" evidence="20">
    <location>
        <begin position="22"/>
        <end position="297"/>
    </location>
</feature>
<protein>
    <recommendedName>
        <fullName evidence="7 20">Phospholipase A1</fullName>
        <ecNumber evidence="5 20">3.1.1.32</ecNumber>
        <ecNumber evidence="6 20">3.1.1.4</ecNumber>
    </recommendedName>
    <alternativeName>
        <fullName evidence="20">Phosphatidylcholine 1-acylhydrolase</fullName>
    </alternativeName>
</protein>
<evidence type="ECO:0000256" key="9">
    <source>
        <dbReference type="ARBA" id="ARBA00022692"/>
    </source>
</evidence>
<dbReference type="EMBL" id="AKKN01000001">
    <property type="protein sequence ID" value="EKT61608.1"/>
    <property type="molecule type" value="Genomic_DNA"/>
</dbReference>
<keyword evidence="15 20" id="KW-0443">Lipid metabolism</keyword>
<evidence type="ECO:0000256" key="18">
    <source>
        <dbReference type="PIRSR" id="PIRSR603187-1"/>
    </source>
</evidence>
<evidence type="ECO:0000256" key="15">
    <source>
        <dbReference type="ARBA" id="ARBA00023098"/>
    </source>
</evidence>
<dbReference type="RefSeq" id="WP_008914037.1">
    <property type="nucleotide sequence ID" value="NZ_CM001773.1"/>
</dbReference>
<organism evidence="21 22">
    <name type="scientific">Providencia sneebia DSM 19967</name>
    <dbReference type="NCBI Taxonomy" id="1141660"/>
    <lineage>
        <taxon>Bacteria</taxon>
        <taxon>Pseudomonadati</taxon>
        <taxon>Pseudomonadota</taxon>
        <taxon>Gammaproteobacteria</taxon>
        <taxon>Enterobacterales</taxon>
        <taxon>Morganellaceae</taxon>
        <taxon>Providencia</taxon>
    </lineage>
</organism>
<evidence type="ECO:0000313" key="22">
    <source>
        <dbReference type="Proteomes" id="UP000010290"/>
    </source>
</evidence>
<dbReference type="InterPro" id="IPR003187">
    <property type="entry name" value="PLipase_A1"/>
</dbReference>
<evidence type="ECO:0000256" key="12">
    <source>
        <dbReference type="ARBA" id="ARBA00022801"/>
    </source>
</evidence>
<evidence type="ECO:0000256" key="4">
    <source>
        <dbReference type="ARBA" id="ARBA00011702"/>
    </source>
</evidence>
<keyword evidence="14 20" id="KW-0442">Lipid degradation</keyword>
<comment type="caution">
    <text evidence="21">The sequence shown here is derived from an EMBL/GenBank/DDBJ whole genome shotgun (WGS) entry which is preliminary data.</text>
</comment>
<keyword evidence="11 20" id="KW-0732">Signal</keyword>
<dbReference type="PATRIC" id="fig|1141660.3.peg.131"/>
<dbReference type="PANTHER" id="PTHR40457:SF1">
    <property type="entry name" value="PHOSPHOLIPASE A1"/>
    <property type="match status" value="1"/>
</dbReference>
<evidence type="ECO:0000256" key="11">
    <source>
        <dbReference type="ARBA" id="ARBA00022729"/>
    </source>
</evidence>
<dbReference type="HOGENOM" id="CLU_045813_1_0_6"/>
<evidence type="ECO:0000256" key="10">
    <source>
        <dbReference type="ARBA" id="ARBA00022723"/>
    </source>
</evidence>
<keyword evidence="10 19" id="KW-0479">Metal-binding</keyword>